<gene>
    <name evidence="3" type="ORF">EDD19_10377</name>
</gene>
<dbReference type="PROSITE" id="PS00213">
    <property type="entry name" value="LIPOCALIN"/>
    <property type="match status" value="1"/>
</dbReference>
<name>A0A4R3ZYB0_9ACTN</name>
<feature type="compositionally biased region" description="Low complexity" evidence="1">
    <location>
        <begin position="1"/>
        <end position="16"/>
    </location>
</feature>
<dbReference type="GO" id="GO:0006950">
    <property type="term" value="P:response to stress"/>
    <property type="evidence" value="ECO:0007669"/>
    <property type="project" value="UniProtKB-ARBA"/>
</dbReference>
<dbReference type="PANTHER" id="PTHR10612:SF34">
    <property type="entry name" value="APOLIPOPROTEIN D"/>
    <property type="match status" value="1"/>
</dbReference>
<dbReference type="Pfam" id="PF08212">
    <property type="entry name" value="Lipocalin_2"/>
    <property type="match status" value="1"/>
</dbReference>
<dbReference type="Proteomes" id="UP000295805">
    <property type="component" value="Unassembled WGS sequence"/>
</dbReference>
<evidence type="ECO:0000313" key="4">
    <source>
        <dbReference type="Proteomes" id="UP000295805"/>
    </source>
</evidence>
<accession>A0A4R3ZYB0</accession>
<dbReference type="InterPro" id="IPR022272">
    <property type="entry name" value="Lipocalin_CS"/>
</dbReference>
<sequence length="258" mass="26839">MSTTARTHAPAAGAHAPADRTRRPASRRASRPSSRLRGLVTALAVAPLLAAGLGAAPAAGAQDLTDGGRLGGGSSQLLPDGVALGSLGGPELSQVESVDLERYAGEWFQVAAIPQPYTLQCTNDTRAEYAVTAPGTVSVRNSCGSAISSDSVIEGEAKVRDTDTNASLRVNFPMVPFQDEAGPVNYRITYLADDYSLAIVGDPTRSSGFVLSREPALDAGQWATVRDVIEDRGWWSCAFLTVPMAGGRGDASPLCLLP</sequence>
<dbReference type="CDD" id="cd19438">
    <property type="entry name" value="lipocalin_Blc-like"/>
    <property type="match status" value="1"/>
</dbReference>
<dbReference type="PANTHER" id="PTHR10612">
    <property type="entry name" value="APOLIPOPROTEIN D"/>
    <property type="match status" value="1"/>
</dbReference>
<dbReference type="GeneID" id="89531932"/>
<reference evidence="3 4" key="1">
    <citation type="submission" date="2019-03" db="EMBL/GenBank/DDBJ databases">
        <title>Root nodule microbial communities of legume samples collected from USA, Mexico and Botswana.</title>
        <authorList>
            <person name="Hirsch A."/>
        </authorList>
    </citation>
    <scope>NUCLEOTIDE SEQUENCE [LARGE SCALE GENOMIC DNA]</scope>
    <source>
        <strain evidence="3 4">55</strain>
    </source>
</reference>
<proteinExistence type="predicted"/>
<feature type="region of interest" description="Disordered" evidence="1">
    <location>
        <begin position="1"/>
        <end position="34"/>
    </location>
</feature>
<comment type="caution">
    <text evidence="3">The sequence shown here is derived from an EMBL/GenBank/DDBJ whole genome shotgun (WGS) entry which is preliminary data.</text>
</comment>
<dbReference type="AlphaFoldDB" id="A0A4R3ZYB0"/>
<dbReference type="EMBL" id="SMCX01000003">
    <property type="protein sequence ID" value="TCW25730.1"/>
    <property type="molecule type" value="Genomic_DNA"/>
</dbReference>
<dbReference type="RefSeq" id="WP_131885110.1">
    <property type="nucleotide sequence ID" value="NZ_CP143053.1"/>
</dbReference>
<dbReference type="InterPro" id="IPR000566">
    <property type="entry name" value="Lipocln_cytosolic_FA-bd_dom"/>
</dbReference>
<keyword evidence="3" id="KW-0449">Lipoprotein</keyword>
<organism evidence="3 4">
    <name type="scientific">Dietzia cinnamea</name>
    <dbReference type="NCBI Taxonomy" id="321318"/>
    <lineage>
        <taxon>Bacteria</taxon>
        <taxon>Bacillati</taxon>
        <taxon>Actinomycetota</taxon>
        <taxon>Actinomycetes</taxon>
        <taxon>Mycobacteriales</taxon>
        <taxon>Dietziaceae</taxon>
        <taxon>Dietzia</taxon>
    </lineage>
</organism>
<dbReference type="InterPro" id="IPR047202">
    <property type="entry name" value="Lipocalin_Blc-like_dom"/>
</dbReference>
<feature type="domain" description="Lipocalin/cytosolic fatty-acid binding" evidence="2">
    <location>
        <begin position="98"/>
        <end position="243"/>
    </location>
</feature>
<evidence type="ECO:0000313" key="3">
    <source>
        <dbReference type="EMBL" id="TCW25730.1"/>
    </source>
</evidence>
<dbReference type="SUPFAM" id="SSF50814">
    <property type="entry name" value="Lipocalins"/>
    <property type="match status" value="1"/>
</dbReference>
<evidence type="ECO:0000256" key="1">
    <source>
        <dbReference type="SAM" id="MobiDB-lite"/>
    </source>
</evidence>
<protein>
    <submittedName>
        <fullName evidence="3">Apolipoprotein D and lipocalin family protein</fullName>
    </submittedName>
</protein>
<dbReference type="Gene3D" id="2.40.128.20">
    <property type="match status" value="1"/>
</dbReference>
<dbReference type="InterPro" id="IPR012674">
    <property type="entry name" value="Calycin"/>
</dbReference>
<evidence type="ECO:0000259" key="2">
    <source>
        <dbReference type="Pfam" id="PF08212"/>
    </source>
</evidence>